<name>A0A834VL65_9PLEO</name>
<organism evidence="2 3">
    <name type="scientific">Pyrenophora tritici-repentis</name>
    <dbReference type="NCBI Taxonomy" id="45151"/>
    <lineage>
        <taxon>Eukaryota</taxon>
        <taxon>Fungi</taxon>
        <taxon>Dikarya</taxon>
        <taxon>Ascomycota</taxon>
        <taxon>Pezizomycotina</taxon>
        <taxon>Dothideomycetes</taxon>
        <taxon>Pleosporomycetidae</taxon>
        <taxon>Pleosporales</taxon>
        <taxon>Pleosporineae</taxon>
        <taxon>Pleosporaceae</taxon>
        <taxon>Pyrenophora</taxon>
    </lineage>
</organism>
<accession>A0A834VL65</accession>
<evidence type="ECO:0000313" key="3">
    <source>
        <dbReference type="Proteomes" id="UP000245464"/>
    </source>
</evidence>
<dbReference type="EMBL" id="NQIK02000007">
    <property type="protein sequence ID" value="KAF7567820.1"/>
    <property type="molecule type" value="Genomic_DNA"/>
</dbReference>
<gene>
    <name evidence="2" type="ORF">PtrM4_124330</name>
</gene>
<dbReference type="AlphaFoldDB" id="A0A834VL65"/>
<protein>
    <submittedName>
        <fullName evidence="2">Uncharacterized protein</fullName>
    </submittedName>
</protein>
<dbReference type="RefSeq" id="XP_065960641.1">
    <property type="nucleotide sequence ID" value="XM_066108649.1"/>
</dbReference>
<dbReference type="GeneID" id="90957281"/>
<sequence length="89" mass="9971">MGTSIDDIASLVQGLTLGAHPYSARNQLSFPQEAIQGLDQLVSTITSRARSVKDLIDDVNNSFTVPVHQEPRHFQHQQHDDDEKFLKSE</sequence>
<evidence type="ECO:0000313" key="2">
    <source>
        <dbReference type="EMBL" id="KAF7567820.1"/>
    </source>
</evidence>
<comment type="caution">
    <text evidence="2">The sequence shown here is derived from an EMBL/GenBank/DDBJ whole genome shotgun (WGS) entry which is preliminary data.</text>
</comment>
<dbReference type="KEGG" id="ptrr:90957281"/>
<reference evidence="2" key="1">
    <citation type="journal article" date="2018" name="BMC Genomics">
        <title>Comparative genomics of the wheat fungal pathogen Pyrenophora tritici-repentis reveals chromosomal variations and genome plasticity.</title>
        <authorList>
            <person name="Moolhuijzen P."/>
            <person name="See P.T."/>
            <person name="Hane J.K."/>
            <person name="Shi G."/>
            <person name="Liu Z."/>
            <person name="Oliver R.P."/>
            <person name="Moffat C.S."/>
        </authorList>
    </citation>
    <scope>NUCLEOTIDE SEQUENCE [LARGE SCALE GENOMIC DNA]</scope>
    <source>
        <strain evidence="2">M4</strain>
    </source>
</reference>
<feature type="region of interest" description="Disordered" evidence="1">
    <location>
        <begin position="69"/>
        <end position="89"/>
    </location>
</feature>
<proteinExistence type="predicted"/>
<dbReference type="Proteomes" id="UP000245464">
    <property type="component" value="Chromosome 7"/>
</dbReference>
<evidence type="ECO:0000256" key="1">
    <source>
        <dbReference type="SAM" id="MobiDB-lite"/>
    </source>
</evidence>